<dbReference type="Pfam" id="PF13193">
    <property type="entry name" value="AMP-binding_C"/>
    <property type="match status" value="1"/>
</dbReference>
<evidence type="ECO:0000259" key="6">
    <source>
        <dbReference type="Pfam" id="PF13193"/>
    </source>
</evidence>
<evidence type="ECO:0000256" key="1">
    <source>
        <dbReference type="ARBA" id="ARBA00006432"/>
    </source>
</evidence>
<dbReference type="Proteomes" id="UP001372338">
    <property type="component" value="Unassembled WGS sequence"/>
</dbReference>
<comment type="similarity">
    <text evidence="1">Belongs to the ATP-dependent AMP-binding enzyme family.</text>
</comment>
<dbReference type="GO" id="GO:0016405">
    <property type="term" value="F:CoA-ligase activity"/>
    <property type="evidence" value="ECO:0007669"/>
    <property type="project" value="TreeGrafter"/>
</dbReference>
<evidence type="ECO:0000259" key="5">
    <source>
        <dbReference type="Pfam" id="PF00501"/>
    </source>
</evidence>
<keyword evidence="4" id="KW-0067">ATP-binding</keyword>
<name>A0AAN9F5K0_CROPI</name>
<dbReference type="Gene3D" id="3.30.300.30">
    <property type="match status" value="1"/>
</dbReference>
<feature type="domain" description="AMP-dependent synthetase/ligase" evidence="5">
    <location>
        <begin position="45"/>
        <end position="404"/>
    </location>
</feature>
<dbReference type="SUPFAM" id="SSF56801">
    <property type="entry name" value="Acetyl-CoA synthetase-like"/>
    <property type="match status" value="1"/>
</dbReference>
<keyword evidence="2" id="KW-0436">Ligase</keyword>
<evidence type="ECO:0000313" key="8">
    <source>
        <dbReference type="Proteomes" id="UP001372338"/>
    </source>
</evidence>
<evidence type="ECO:0000256" key="2">
    <source>
        <dbReference type="ARBA" id="ARBA00022598"/>
    </source>
</evidence>
<dbReference type="FunFam" id="3.40.50.12780:FF:000003">
    <property type="entry name" value="Long-chain-fatty-acid--CoA ligase FadD"/>
    <property type="match status" value="1"/>
</dbReference>
<dbReference type="InterPro" id="IPR042099">
    <property type="entry name" value="ANL_N_sf"/>
</dbReference>
<dbReference type="AlphaFoldDB" id="A0AAN9F5K0"/>
<dbReference type="PANTHER" id="PTHR24096">
    <property type="entry name" value="LONG-CHAIN-FATTY-ACID--COA LIGASE"/>
    <property type="match status" value="1"/>
</dbReference>
<evidence type="ECO:0000313" key="7">
    <source>
        <dbReference type="EMBL" id="KAK7267735.1"/>
    </source>
</evidence>
<proteinExistence type="inferred from homology"/>
<organism evidence="7 8">
    <name type="scientific">Crotalaria pallida</name>
    <name type="common">Smooth rattlebox</name>
    <name type="synonym">Crotalaria striata</name>
    <dbReference type="NCBI Taxonomy" id="3830"/>
    <lineage>
        <taxon>Eukaryota</taxon>
        <taxon>Viridiplantae</taxon>
        <taxon>Streptophyta</taxon>
        <taxon>Embryophyta</taxon>
        <taxon>Tracheophyta</taxon>
        <taxon>Spermatophyta</taxon>
        <taxon>Magnoliopsida</taxon>
        <taxon>eudicotyledons</taxon>
        <taxon>Gunneridae</taxon>
        <taxon>Pentapetalae</taxon>
        <taxon>rosids</taxon>
        <taxon>fabids</taxon>
        <taxon>Fabales</taxon>
        <taxon>Fabaceae</taxon>
        <taxon>Papilionoideae</taxon>
        <taxon>50 kb inversion clade</taxon>
        <taxon>genistoids sensu lato</taxon>
        <taxon>core genistoids</taxon>
        <taxon>Crotalarieae</taxon>
        <taxon>Crotalaria</taxon>
    </lineage>
</organism>
<dbReference type="InterPro" id="IPR045851">
    <property type="entry name" value="AMP-bd_C_sf"/>
</dbReference>
<dbReference type="GO" id="GO:0005524">
    <property type="term" value="F:ATP binding"/>
    <property type="evidence" value="ECO:0007669"/>
    <property type="project" value="UniProtKB-KW"/>
</dbReference>
<gene>
    <name evidence="7" type="ORF">RIF29_20414</name>
</gene>
<accession>A0AAN9F5K0</accession>
<dbReference type="PROSITE" id="PS00455">
    <property type="entry name" value="AMP_BINDING"/>
    <property type="match status" value="1"/>
</dbReference>
<dbReference type="InterPro" id="IPR000873">
    <property type="entry name" value="AMP-dep_synth/lig_dom"/>
</dbReference>
<dbReference type="InterPro" id="IPR025110">
    <property type="entry name" value="AMP-bd_C"/>
</dbReference>
<dbReference type="EMBL" id="JAYWIO010000004">
    <property type="protein sequence ID" value="KAK7267735.1"/>
    <property type="molecule type" value="Genomic_DNA"/>
</dbReference>
<evidence type="ECO:0000256" key="3">
    <source>
        <dbReference type="ARBA" id="ARBA00022741"/>
    </source>
</evidence>
<keyword evidence="3" id="KW-0547">Nucleotide-binding</keyword>
<comment type="caution">
    <text evidence="7">The sequence shown here is derived from an EMBL/GenBank/DDBJ whole genome shotgun (WGS) entry which is preliminary data.</text>
</comment>
<dbReference type="Pfam" id="PF00501">
    <property type="entry name" value="AMP-binding"/>
    <property type="match status" value="1"/>
</dbReference>
<keyword evidence="8" id="KW-1185">Reference proteome</keyword>
<dbReference type="FunFam" id="3.30.300.30:FF:000007">
    <property type="entry name" value="4-coumarate--CoA ligase 2"/>
    <property type="match status" value="1"/>
</dbReference>
<dbReference type="CDD" id="cd05904">
    <property type="entry name" value="4CL"/>
    <property type="match status" value="1"/>
</dbReference>
<evidence type="ECO:0000256" key="4">
    <source>
        <dbReference type="ARBA" id="ARBA00022840"/>
    </source>
</evidence>
<sequence length="547" mass="60164">MAKSFDPKTLTFSSPRPSIHLPTNPNLSLTSFLFKTTTSRASSLALANAHTGDSLTFNDLKHHVTTLSHSLLRLGIKKNDVVFIFSPNSIHFPVCFLAVTAIGAIATVCNPSYTVYELSKQVQDSNPKLFITVSHLFPKIEALNLNLPSIMIDHPSKPLGPTVLYYSDLITTPLLPEQEVPSNDVVQSDVAVLLYSSGTTGRSKGVMLTHGNFIAMAVASTADQEVYGDDGRNVFLCFLPMYHVFGLSAMTYSQLQKGNTVVSMERFDLEKAMGAVERFRVTNVYVAPPVVVEMVKRSEVVRKYDLSSLKQLRSGAAPLGKDVMQECAKILPQVKIIQGYGMTEACGIISEENSKEGYCLSGSTGTLIPSLESRIVSLETSKSLPPNQLGEIWLRGPTLMKGYFNNPEATKLTLDDQGWMRTGDLGYFDEKAQLFVVDRIKELIKCSGFQVAPAELEDLLISHPEISDAGVISSPDAKVGEVPVAYVVRSPNSSLTEKDIKKFVAKQVATYKRLRRVTFIGKIPKTTSGKILRKDLVNFDRQRISKL</sequence>
<dbReference type="InterPro" id="IPR020845">
    <property type="entry name" value="AMP-binding_CS"/>
</dbReference>
<protein>
    <submittedName>
        <fullName evidence="7">Uncharacterized protein</fullName>
    </submittedName>
</protein>
<dbReference type="PANTHER" id="PTHR24096:SF415">
    <property type="entry name" value="4-COUMARATE--COA LIGASE"/>
    <property type="match status" value="1"/>
</dbReference>
<feature type="domain" description="AMP-binding enzyme C-terminal" evidence="6">
    <location>
        <begin position="455"/>
        <end position="530"/>
    </location>
</feature>
<dbReference type="Gene3D" id="3.40.50.12780">
    <property type="entry name" value="N-terminal domain of ligase-like"/>
    <property type="match status" value="1"/>
</dbReference>
<reference evidence="7 8" key="1">
    <citation type="submission" date="2024-01" db="EMBL/GenBank/DDBJ databases">
        <title>The genomes of 5 underutilized Papilionoideae crops provide insights into root nodulation and disease resistanc.</title>
        <authorList>
            <person name="Yuan L."/>
        </authorList>
    </citation>
    <scope>NUCLEOTIDE SEQUENCE [LARGE SCALE GENOMIC DNA]</scope>
    <source>
        <strain evidence="7">ZHUSHIDOU_FW_LH</strain>
        <tissue evidence="7">Leaf</tissue>
    </source>
</reference>